<feature type="transmembrane region" description="Helical" evidence="5">
    <location>
        <begin position="263"/>
        <end position="279"/>
    </location>
</feature>
<evidence type="ECO:0000313" key="7">
    <source>
        <dbReference type="EMBL" id="KUG20330.1"/>
    </source>
</evidence>
<feature type="transmembrane region" description="Helical" evidence="5">
    <location>
        <begin position="103"/>
        <end position="123"/>
    </location>
</feature>
<reference evidence="7" key="1">
    <citation type="journal article" date="2015" name="Proc. Natl. Acad. Sci. U.S.A.">
        <title>Networks of energetic and metabolic interactions define dynamics in microbial communities.</title>
        <authorList>
            <person name="Embree M."/>
            <person name="Liu J.K."/>
            <person name="Al-Bassam M.M."/>
            <person name="Zengler K."/>
        </authorList>
    </citation>
    <scope>NUCLEOTIDE SEQUENCE</scope>
</reference>
<dbReference type="Pfam" id="PF01699">
    <property type="entry name" value="Na_Ca_ex"/>
    <property type="match status" value="2"/>
</dbReference>
<comment type="caution">
    <text evidence="7">The sequence shown here is derived from an EMBL/GenBank/DDBJ whole genome shotgun (WGS) entry which is preliminary data.</text>
</comment>
<feature type="transmembrane region" description="Helical" evidence="5">
    <location>
        <begin position="286"/>
        <end position="306"/>
    </location>
</feature>
<feature type="transmembrane region" description="Helical" evidence="5">
    <location>
        <begin position="129"/>
        <end position="146"/>
    </location>
</feature>
<feature type="transmembrane region" description="Helical" evidence="5">
    <location>
        <begin position="166"/>
        <end position="184"/>
    </location>
</feature>
<feature type="transmembrane region" description="Helical" evidence="5">
    <location>
        <begin position="66"/>
        <end position="91"/>
    </location>
</feature>
<dbReference type="PANTHER" id="PTHR10846:SF8">
    <property type="entry name" value="INNER MEMBRANE PROTEIN YRBG"/>
    <property type="match status" value="1"/>
</dbReference>
<dbReference type="GO" id="GO:0005262">
    <property type="term" value="F:calcium channel activity"/>
    <property type="evidence" value="ECO:0007669"/>
    <property type="project" value="TreeGrafter"/>
</dbReference>
<gene>
    <name evidence="7" type="ORF">ASZ90_009941</name>
</gene>
<dbReference type="InterPro" id="IPR004837">
    <property type="entry name" value="NaCa_Exmemb"/>
</dbReference>
<evidence type="ECO:0000256" key="2">
    <source>
        <dbReference type="ARBA" id="ARBA00022692"/>
    </source>
</evidence>
<evidence type="ECO:0000256" key="4">
    <source>
        <dbReference type="ARBA" id="ARBA00023136"/>
    </source>
</evidence>
<name>A0A0W8FHG0_9ZZZZ</name>
<dbReference type="Gene3D" id="1.20.1420.30">
    <property type="entry name" value="NCX, central ion-binding region"/>
    <property type="match status" value="1"/>
</dbReference>
<dbReference type="EMBL" id="LNQE01001203">
    <property type="protein sequence ID" value="KUG20330.1"/>
    <property type="molecule type" value="Genomic_DNA"/>
</dbReference>
<evidence type="ECO:0000256" key="1">
    <source>
        <dbReference type="ARBA" id="ARBA00004141"/>
    </source>
</evidence>
<dbReference type="InterPro" id="IPR004481">
    <property type="entry name" value="K/Na/Ca-exchanger"/>
</dbReference>
<feature type="domain" description="Sodium/calcium exchanger membrane region" evidence="6">
    <location>
        <begin position="4"/>
        <end position="145"/>
    </location>
</feature>
<keyword evidence="2 5" id="KW-0812">Transmembrane</keyword>
<organism evidence="7">
    <name type="scientific">hydrocarbon metagenome</name>
    <dbReference type="NCBI Taxonomy" id="938273"/>
    <lineage>
        <taxon>unclassified sequences</taxon>
        <taxon>metagenomes</taxon>
        <taxon>ecological metagenomes</taxon>
    </lineage>
</organism>
<feature type="transmembrane region" description="Helical" evidence="5">
    <location>
        <begin position="196"/>
        <end position="223"/>
    </location>
</feature>
<feature type="transmembrane region" description="Helical" evidence="5">
    <location>
        <begin position="235"/>
        <end position="257"/>
    </location>
</feature>
<dbReference type="PANTHER" id="PTHR10846">
    <property type="entry name" value="SODIUM/POTASSIUM/CALCIUM EXCHANGER"/>
    <property type="match status" value="1"/>
</dbReference>
<dbReference type="AlphaFoldDB" id="A0A0W8FHG0"/>
<feature type="domain" description="Sodium/calcium exchanger membrane region" evidence="6">
    <location>
        <begin position="166"/>
        <end position="303"/>
    </location>
</feature>
<evidence type="ECO:0000259" key="6">
    <source>
        <dbReference type="Pfam" id="PF01699"/>
    </source>
</evidence>
<keyword evidence="3 5" id="KW-1133">Transmembrane helix</keyword>
<evidence type="ECO:0000256" key="3">
    <source>
        <dbReference type="ARBA" id="ARBA00022989"/>
    </source>
</evidence>
<evidence type="ECO:0000256" key="5">
    <source>
        <dbReference type="SAM" id="Phobius"/>
    </source>
</evidence>
<dbReference type="GO" id="GO:0006874">
    <property type="term" value="P:intracellular calcium ion homeostasis"/>
    <property type="evidence" value="ECO:0007669"/>
    <property type="project" value="TreeGrafter"/>
</dbReference>
<proteinExistence type="predicted"/>
<accession>A0A0W8FHG0</accession>
<dbReference type="InterPro" id="IPR044880">
    <property type="entry name" value="NCX_ion-bd_dom_sf"/>
</dbReference>
<keyword evidence="4 5" id="KW-0472">Membrane</keyword>
<dbReference type="GO" id="GO:0005886">
    <property type="term" value="C:plasma membrane"/>
    <property type="evidence" value="ECO:0007669"/>
    <property type="project" value="TreeGrafter"/>
</dbReference>
<dbReference type="NCBIfam" id="TIGR00367">
    <property type="entry name" value="calcium/sodium antiporter"/>
    <property type="match status" value="1"/>
</dbReference>
<dbReference type="GO" id="GO:0008273">
    <property type="term" value="F:calcium, potassium:sodium antiporter activity"/>
    <property type="evidence" value="ECO:0007669"/>
    <property type="project" value="TreeGrafter"/>
</dbReference>
<comment type="subcellular location">
    <subcellularLocation>
        <location evidence="1">Membrane</location>
        <topology evidence="1">Multi-pass membrane protein</topology>
    </subcellularLocation>
</comment>
<protein>
    <submittedName>
        <fullName evidence="7">Putative caca family, sodium/calcium exchanger</fullName>
    </submittedName>
</protein>
<sequence length="308" mass="31143">MLRAIIIVLAGLALLAKGADVFVAGGSGFAVRRGLSPAVIGLTIMAYGTSLPELVVSLSAAAEGNAAIALGNVLGSNIANIALILAICMLLRPEMIDTAIRPAIMRHALLMLAGTGIFALLAVRGVLDAPAGAVLLAAFAAIFLALWSGRGEGSGGRIEAHGWKDVAYIVLGLAAVVVGSRLVLDGAVELAETLGIPAFVIGMSMVAVGTSLPELATSLVAALSGEGGISIGNIIGSNIFNLLLILGAGAIIHPIAIGSAADVLAVCLFSVALLPLLIGSRIKVRVWSGILIVSYFLYLAWLFLAAPV</sequence>